<dbReference type="VEuPathDB" id="TriTrypDB:TvY486_0902910"/>
<name>G0U2G6_TRYVY</name>
<accession>G0U2G6</accession>
<proteinExistence type="predicted"/>
<dbReference type="AlphaFoldDB" id="G0U2G6"/>
<evidence type="ECO:0000313" key="2">
    <source>
        <dbReference type="EMBL" id="CCC50469.1"/>
    </source>
</evidence>
<gene>
    <name evidence="2" type="ORF">TVY486_0902910</name>
</gene>
<reference evidence="2" key="1">
    <citation type="journal article" date="2012" name="Proc. Natl. Acad. Sci. U.S.A.">
        <title>Antigenic diversity is generated by distinct evolutionary mechanisms in African trypanosome species.</title>
        <authorList>
            <person name="Jackson A.P."/>
            <person name="Berry A."/>
            <person name="Aslett M."/>
            <person name="Allison H.C."/>
            <person name="Burton P."/>
            <person name="Vavrova-Anderson J."/>
            <person name="Brown R."/>
            <person name="Browne H."/>
            <person name="Corton N."/>
            <person name="Hauser H."/>
            <person name="Gamble J."/>
            <person name="Gilderthorp R."/>
            <person name="Marcello L."/>
            <person name="McQuillan J."/>
            <person name="Otto T.D."/>
            <person name="Quail M.A."/>
            <person name="Sanders M.J."/>
            <person name="van Tonder A."/>
            <person name="Ginger M.L."/>
            <person name="Field M.C."/>
            <person name="Barry J.D."/>
            <person name="Hertz-Fowler C."/>
            <person name="Berriman M."/>
        </authorList>
    </citation>
    <scope>NUCLEOTIDE SEQUENCE</scope>
    <source>
        <strain evidence="2">Y486</strain>
    </source>
</reference>
<feature type="domain" description="C2H2-type" evidence="1">
    <location>
        <begin position="434"/>
        <end position="456"/>
    </location>
</feature>
<dbReference type="InterPro" id="IPR013087">
    <property type="entry name" value="Znf_C2H2_type"/>
</dbReference>
<sequence length="574" mass="63376">MSFSNVSPADTKSVQRTIREKHGDGVAIANLVTAVVERMMRRYVLERCTGRSDAVAAGNPHCVTWHEATRLDEAQMERLFPYPSLFLYPLPPEVTEHPQAPPAHLLAGGGAVATNDTGSQYREMFVLDGEAPKIMTTVQGECCLSVYSPAPTQANHGGVYLMGIDATSCVNVACRVGLHPSLRRELRAASMQHNASEEVEAARHCCDTFTAAMAHFDTAEGLAVVLHSMLWEVALPAWFHSATHGSRCAQSNECVFTQSHHIVSILQRLAYPAEENAVNEKRSPLLQVEWFIVGGVRCEKYTAPILTALFSTFFSPEGDPGSEVPFHVLRSTFILSELLRCEPIAHADAGAEPSLLLDHRLREDCVCFWSLNTVLRPWELSRDAQLFACCASWGMLLDVGTGGAWPATVCPGTRHYHAATLRHALVGSRYRYMCPLQCEGTLTVTNGPSTHRALAHCGGARALFPCNQLCINLLQFVDIFIESTGTESAVDTRHRQRRCPPILVRRGEWSWNVAFDSLLQSPDMFLLFTSTTPHCEPPDYTSVQQLAIKFRGDFSPDYVFTENTTGILLGAFLR</sequence>
<organism evidence="2">
    <name type="scientific">Trypanosoma vivax (strain Y486)</name>
    <dbReference type="NCBI Taxonomy" id="1055687"/>
    <lineage>
        <taxon>Eukaryota</taxon>
        <taxon>Discoba</taxon>
        <taxon>Euglenozoa</taxon>
        <taxon>Kinetoplastea</taxon>
        <taxon>Metakinetoplastina</taxon>
        <taxon>Trypanosomatida</taxon>
        <taxon>Trypanosomatidae</taxon>
        <taxon>Trypanosoma</taxon>
        <taxon>Duttonella</taxon>
    </lineage>
</organism>
<dbReference type="PROSITE" id="PS00028">
    <property type="entry name" value="ZINC_FINGER_C2H2_1"/>
    <property type="match status" value="1"/>
</dbReference>
<evidence type="ECO:0000259" key="1">
    <source>
        <dbReference type="PROSITE" id="PS00028"/>
    </source>
</evidence>
<dbReference type="EMBL" id="HE573025">
    <property type="protein sequence ID" value="CCC50469.1"/>
    <property type="molecule type" value="Genomic_DNA"/>
</dbReference>
<protein>
    <recommendedName>
        <fullName evidence="1">C2H2-type domain-containing protein</fullName>
    </recommendedName>
</protein>